<dbReference type="InterPro" id="IPR046522">
    <property type="entry name" value="DUF6699"/>
</dbReference>
<evidence type="ECO:0000259" key="1">
    <source>
        <dbReference type="Pfam" id="PF20415"/>
    </source>
</evidence>
<evidence type="ECO:0000313" key="2">
    <source>
        <dbReference type="EMBL" id="TDL21427.1"/>
    </source>
</evidence>
<dbReference type="EMBL" id="ML170181">
    <property type="protein sequence ID" value="TDL21427.1"/>
    <property type="molecule type" value="Genomic_DNA"/>
</dbReference>
<dbReference type="STRING" id="50990.A0A4Y7Q1B1"/>
<proteinExistence type="predicted"/>
<reference evidence="2 3" key="1">
    <citation type="submission" date="2018-06" db="EMBL/GenBank/DDBJ databases">
        <title>A transcriptomic atlas of mushroom development highlights an independent origin of complex multicellularity.</title>
        <authorList>
            <consortium name="DOE Joint Genome Institute"/>
            <person name="Krizsan K."/>
            <person name="Almasi E."/>
            <person name="Merenyi Z."/>
            <person name="Sahu N."/>
            <person name="Viragh M."/>
            <person name="Koszo T."/>
            <person name="Mondo S."/>
            <person name="Kiss B."/>
            <person name="Balint B."/>
            <person name="Kues U."/>
            <person name="Barry K."/>
            <person name="Hegedus J.C."/>
            <person name="Henrissat B."/>
            <person name="Johnson J."/>
            <person name="Lipzen A."/>
            <person name="Ohm R."/>
            <person name="Nagy I."/>
            <person name="Pangilinan J."/>
            <person name="Yan J."/>
            <person name="Xiong Y."/>
            <person name="Grigoriev I.V."/>
            <person name="Hibbett D.S."/>
            <person name="Nagy L.G."/>
        </authorList>
    </citation>
    <scope>NUCLEOTIDE SEQUENCE [LARGE SCALE GENOMIC DNA]</scope>
    <source>
        <strain evidence="2 3">SZMC22713</strain>
    </source>
</reference>
<dbReference type="Pfam" id="PF20415">
    <property type="entry name" value="DUF6699"/>
    <property type="match status" value="1"/>
</dbReference>
<dbReference type="AlphaFoldDB" id="A0A4Y7Q1B1"/>
<organism evidence="2 3">
    <name type="scientific">Rickenella mellea</name>
    <dbReference type="NCBI Taxonomy" id="50990"/>
    <lineage>
        <taxon>Eukaryota</taxon>
        <taxon>Fungi</taxon>
        <taxon>Dikarya</taxon>
        <taxon>Basidiomycota</taxon>
        <taxon>Agaricomycotina</taxon>
        <taxon>Agaricomycetes</taxon>
        <taxon>Hymenochaetales</taxon>
        <taxon>Rickenellaceae</taxon>
        <taxon>Rickenella</taxon>
    </lineage>
</organism>
<dbReference type="OrthoDB" id="21474at2759"/>
<dbReference type="VEuPathDB" id="FungiDB:BD410DRAFT_789870"/>
<sequence>MTHPWYSQPPAGPSYWAPPQPPSGYAYYTRPPQPHQPLPPMVPPYVWPYVPTPGAGSYAQPLPPGWMHGERHHDHRSMAEVPDLNPVLEYGKSLLHIDIRRPPRESIARSAYYDHRDLRATGRPTRHMRIVAKEIPWVIDVRPRHGVEYVSCGDVWNALYNGLQVPLKDSEWGLAGGAVRNRRDLIEEAAERRFERMDDVELQRVDWLVEKTIFQGLQRDVDLWKRRLLPGTDECSDTYVAKFSAP</sequence>
<accession>A0A4Y7Q1B1</accession>
<name>A0A4Y7Q1B1_9AGAM</name>
<keyword evidence="3" id="KW-1185">Reference proteome</keyword>
<dbReference type="Proteomes" id="UP000294933">
    <property type="component" value="Unassembled WGS sequence"/>
</dbReference>
<protein>
    <recommendedName>
        <fullName evidence="1">DUF6699 domain-containing protein</fullName>
    </recommendedName>
</protein>
<evidence type="ECO:0000313" key="3">
    <source>
        <dbReference type="Proteomes" id="UP000294933"/>
    </source>
</evidence>
<feature type="domain" description="DUF6699" evidence="1">
    <location>
        <begin position="95"/>
        <end position="220"/>
    </location>
</feature>
<dbReference type="SUPFAM" id="SSF81995">
    <property type="entry name" value="beta-sandwich domain of Sec23/24"/>
    <property type="match status" value="1"/>
</dbReference>
<gene>
    <name evidence="2" type="ORF">BD410DRAFT_789870</name>
</gene>